<evidence type="ECO:0000313" key="5">
    <source>
        <dbReference type="Proteomes" id="UP001516023"/>
    </source>
</evidence>
<dbReference type="EMBL" id="JABMIG020000382">
    <property type="protein sequence ID" value="KAL3779624.1"/>
    <property type="molecule type" value="Genomic_DNA"/>
</dbReference>
<feature type="region of interest" description="Disordered" evidence="2">
    <location>
        <begin position="127"/>
        <end position="154"/>
    </location>
</feature>
<dbReference type="SUPFAM" id="SSF50685">
    <property type="entry name" value="Barwin-like endoglucanases"/>
    <property type="match status" value="1"/>
</dbReference>
<sequence length="364" mass="36829">MPMGPRGTGASSTCDGQVQGGDWCNKNQGNCEAGCGGRWCSKTSGGGSVGGEDSKCTGCSWDNGSNCPDQWCNGSQSNCKVCTGTWFGGGSKCTGCSWDNGVNCPDQWCNGSQSNCNVCTGTWFGGGGEPPAPTPKSPENPPTPTPGSTPGELTMWSDNPSAVIGGSCEYAQKISTAKSGAWLSPYITSGNYCAVSEDLFQGGAACGRCYSITYDGSSATNPGKAGNAVVQVVNSGAGGSNHFDCFIDGFHTITSASTGIFPVKFSHVACQGITPPTAVILDGNNAWYVKVLFSGGTTGVASAKIHIGGASFSMSRLSGATFSANTNGAWGQASFEVTFDNGSAVAIDGCFGGAWPVPTSSVCV</sequence>
<dbReference type="PANTHER" id="PTHR31836">
    <property type="match status" value="1"/>
</dbReference>
<protein>
    <recommendedName>
        <fullName evidence="3">Expansin-like EG45 domain-containing protein</fullName>
    </recommendedName>
</protein>
<dbReference type="Gene3D" id="2.40.40.10">
    <property type="entry name" value="RlpA-like domain"/>
    <property type="match status" value="1"/>
</dbReference>
<feature type="domain" description="Expansin-like EG45" evidence="3">
    <location>
        <begin position="165"/>
        <end position="271"/>
    </location>
</feature>
<dbReference type="SMART" id="SM00837">
    <property type="entry name" value="DPBB_1"/>
    <property type="match status" value="1"/>
</dbReference>
<dbReference type="PANTHER" id="PTHR31836:SF28">
    <property type="entry name" value="SRCR DOMAIN-CONTAINING PROTEIN-RELATED"/>
    <property type="match status" value="1"/>
</dbReference>
<evidence type="ECO:0000256" key="2">
    <source>
        <dbReference type="SAM" id="MobiDB-lite"/>
    </source>
</evidence>
<accession>A0ABD3NWC1</accession>
<proteinExistence type="predicted"/>
<name>A0ABD3NWC1_9STRA</name>
<dbReference type="Proteomes" id="UP001516023">
    <property type="component" value="Unassembled WGS sequence"/>
</dbReference>
<dbReference type="InterPro" id="IPR007112">
    <property type="entry name" value="Expansin/allergen_DPBB_dom"/>
</dbReference>
<feature type="compositionally biased region" description="Pro residues" evidence="2">
    <location>
        <begin position="130"/>
        <end position="147"/>
    </location>
</feature>
<reference evidence="4 5" key="1">
    <citation type="journal article" date="2020" name="G3 (Bethesda)">
        <title>Improved Reference Genome for Cyclotella cryptica CCMP332, a Model for Cell Wall Morphogenesis, Salinity Adaptation, and Lipid Production in Diatoms (Bacillariophyta).</title>
        <authorList>
            <person name="Roberts W.R."/>
            <person name="Downey K.M."/>
            <person name="Ruck E.C."/>
            <person name="Traller J.C."/>
            <person name="Alverson A.J."/>
        </authorList>
    </citation>
    <scope>NUCLEOTIDE SEQUENCE [LARGE SCALE GENOMIC DNA]</scope>
    <source>
        <strain evidence="4 5">CCMP332</strain>
    </source>
</reference>
<comment type="caution">
    <text evidence="4">The sequence shown here is derived from an EMBL/GenBank/DDBJ whole genome shotgun (WGS) entry which is preliminary data.</text>
</comment>
<organism evidence="4 5">
    <name type="scientific">Cyclotella cryptica</name>
    <dbReference type="NCBI Taxonomy" id="29204"/>
    <lineage>
        <taxon>Eukaryota</taxon>
        <taxon>Sar</taxon>
        <taxon>Stramenopiles</taxon>
        <taxon>Ochrophyta</taxon>
        <taxon>Bacillariophyta</taxon>
        <taxon>Coscinodiscophyceae</taxon>
        <taxon>Thalassiosirophycidae</taxon>
        <taxon>Stephanodiscales</taxon>
        <taxon>Stephanodiscaceae</taxon>
        <taxon>Cyclotella</taxon>
    </lineage>
</organism>
<gene>
    <name evidence="4" type="ORF">HJC23_008963</name>
</gene>
<dbReference type="CDD" id="cd22271">
    <property type="entry name" value="DPBB_EXP_N-like"/>
    <property type="match status" value="1"/>
</dbReference>
<evidence type="ECO:0000256" key="1">
    <source>
        <dbReference type="ARBA" id="ARBA00022729"/>
    </source>
</evidence>
<dbReference type="InterPro" id="IPR036908">
    <property type="entry name" value="RlpA-like_sf"/>
</dbReference>
<keyword evidence="1" id="KW-0732">Signal</keyword>
<dbReference type="InterPro" id="IPR051477">
    <property type="entry name" value="Expansin_CellWall"/>
</dbReference>
<dbReference type="AlphaFoldDB" id="A0ABD3NWC1"/>
<evidence type="ECO:0000259" key="3">
    <source>
        <dbReference type="PROSITE" id="PS50842"/>
    </source>
</evidence>
<keyword evidence="5" id="KW-1185">Reference proteome</keyword>
<evidence type="ECO:0000313" key="4">
    <source>
        <dbReference type="EMBL" id="KAL3779624.1"/>
    </source>
</evidence>
<dbReference type="PROSITE" id="PS50842">
    <property type="entry name" value="EXPANSIN_EG45"/>
    <property type="match status" value="1"/>
</dbReference>